<dbReference type="RefSeq" id="XP_022646941.1">
    <property type="nucleotide sequence ID" value="XM_022791206.1"/>
</dbReference>
<feature type="transmembrane region" description="Helical" evidence="8">
    <location>
        <begin position="498"/>
        <end position="531"/>
    </location>
</feature>
<dbReference type="AlphaFoldDB" id="A0A7M7J569"/>
<dbReference type="GO" id="GO:0015086">
    <property type="term" value="F:cadmium ion transmembrane transporter activity"/>
    <property type="evidence" value="ECO:0007669"/>
    <property type="project" value="TreeGrafter"/>
</dbReference>
<reference evidence="9" key="1">
    <citation type="submission" date="2021-01" db="UniProtKB">
        <authorList>
            <consortium name="EnsemblMetazoa"/>
        </authorList>
    </citation>
    <scope>IDENTIFICATION</scope>
</reference>
<dbReference type="RefSeq" id="XP_022646942.1">
    <property type="nucleotide sequence ID" value="XM_022791207.1"/>
</dbReference>
<feature type="transmembrane region" description="Helical" evidence="8">
    <location>
        <begin position="137"/>
        <end position="165"/>
    </location>
</feature>
<keyword evidence="10" id="KW-1185">Reference proteome</keyword>
<dbReference type="EnsemblMetazoa" id="XM_022791207">
    <property type="protein sequence ID" value="XP_022646942"/>
    <property type="gene ID" value="LOC111244283"/>
</dbReference>
<keyword evidence="3" id="KW-0813">Transport</keyword>
<protein>
    <recommendedName>
        <fullName evidence="11">Protein Malvolio</fullName>
    </recommendedName>
</protein>
<comment type="similarity">
    <text evidence="2">Belongs to the NRAMP family.</text>
</comment>
<evidence type="ECO:0000256" key="7">
    <source>
        <dbReference type="SAM" id="MobiDB-lite"/>
    </source>
</evidence>
<dbReference type="PRINTS" id="PR00447">
    <property type="entry name" value="NATRESASSCMP"/>
</dbReference>
<keyword evidence="4 8" id="KW-0812">Transmembrane</keyword>
<evidence type="ECO:0000256" key="6">
    <source>
        <dbReference type="ARBA" id="ARBA00023136"/>
    </source>
</evidence>
<feature type="transmembrane region" description="Helical" evidence="8">
    <location>
        <begin position="171"/>
        <end position="189"/>
    </location>
</feature>
<evidence type="ECO:0000256" key="3">
    <source>
        <dbReference type="ARBA" id="ARBA00022448"/>
    </source>
</evidence>
<evidence type="ECO:0000256" key="5">
    <source>
        <dbReference type="ARBA" id="ARBA00022989"/>
    </source>
</evidence>
<dbReference type="RefSeq" id="XP_022646943.1">
    <property type="nucleotide sequence ID" value="XM_022791208.1"/>
</dbReference>
<dbReference type="NCBIfam" id="TIGR01197">
    <property type="entry name" value="nramp"/>
    <property type="match status" value="1"/>
</dbReference>
<dbReference type="NCBIfam" id="NF037982">
    <property type="entry name" value="Nramp_1"/>
    <property type="match status" value="1"/>
</dbReference>
<evidence type="ECO:0000256" key="4">
    <source>
        <dbReference type="ARBA" id="ARBA00022692"/>
    </source>
</evidence>
<dbReference type="Proteomes" id="UP000594260">
    <property type="component" value="Unplaced"/>
</dbReference>
<dbReference type="PANTHER" id="PTHR11706">
    <property type="entry name" value="SOLUTE CARRIER PROTEIN FAMILY 11 MEMBER"/>
    <property type="match status" value="1"/>
</dbReference>
<sequence>MSSSEPTQQLSGSSPPTSRSARDAKAIRKSFKDEDDAYFSEKIAVPSASKTYEWFSWRKLWAFTGPGFLMSIAYLDPGNIESDLQSGAVASYKLLWVLFTATIFGLMMQRLAARLGVVSGHHLAEVCRLRYPKYPRYLLWILVEIAVVGSDMQEVIGTSIALFLISDGGIQVYWGVIITICDTFTFLLLDKYGLRKLECVFLTLITIMAGTFGYEYVTVAPPQSEVIKGLFIPWCESCNYDVLQQAVGIIGAVIMPHNLYLHSALVKSRKIDRRDKHSVSEANKYYFIESSIALLVSFIINIFVVSVFAQGLYGKTNADINDLCMNSTLQYKKDVFKKDDKPVHINIYKAGIYLGCQFGLGPLMIWAIGIFAAGQSSTMTGTYSGQFIMEGFLNLNIQRWLRVLITRTIAIGPTLLVSLIGDINQLSSMNDLLNALMSLQLPFALIPCITFVCHDGIMGDFKSGKVIKSFSSVLLILVIGIDLYFVSFLVSDKLTQNWFVYVLTAIFVVFYIGFILYLAGCLLVVFGVTALTSIPCVGQYLKLNDPEQIALTGLSGGSSDDTIDSADQSVGLDSGGSMGNSLSGSVVTQIASPRSSTGEHRFRVLYAVRQAALQNG</sequence>
<keyword evidence="5 8" id="KW-1133">Transmembrane helix</keyword>
<name>A0A7M7J569_VARDE</name>
<feature type="transmembrane region" description="Helical" evidence="8">
    <location>
        <begin position="432"/>
        <end position="454"/>
    </location>
</feature>
<dbReference type="OMA" id="PWMQFYQ"/>
<dbReference type="Pfam" id="PF01566">
    <property type="entry name" value="Nramp"/>
    <property type="match status" value="1"/>
</dbReference>
<dbReference type="GO" id="GO:0005381">
    <property type="term" value="F:iron ion transmembrane transporter activity"/>
    <property type="evidence" value="ECO:0007669"/>
    <property type="project" value="TreeGrafter"/>
</dbReference>
<evidence type="ECO:0000256" key="2">
    <source>
        <dbReference type="ARBA" id="ARBA00006670"/>
    </source>
</evidence>
<dbReference type="RefSeq" id="XP_022646944.1">
    <property type="nucleotide sequence ID" value="XM_022791209.1"/>
</dbReference>
<dbReference type="FunCoup" id="A0A7M7J569">
    <property type="interactions" value="786"/>
</dbReference>
<dbReference type="InterPro" id="IPR001046">
    <property type="entry name" value="NRAMP_fam"/>
</dbReference>
<evidence type="ECO:0000256" key="1">
    <source>
        <dbReference type="ARBA" id="ARBA00004141"/>
    </source>
</evidence>
<dbReference type="EnsemblMetazoa" id="XM_022791206">
    <property type="protein sequence ID" value="XP_022646941"/>
    <property type="gene ID" value="LOC111244283"/>
</dbReference>
<feature type="compositionally biased region" description="Polar residues" evidence="7">
    <location>
        <begin position="1"/>
        <end position="19"/>
    </location>
</feature>
<dbReference type="GO" id="GO:0010008">
    <property type="term" value="C:endosome membrane"/>
    <property type="evidence" value="ECO:0007669"/>
    <property type="project" value="TreeGrafter"/>
</dbReference>
<dbReference type="EnsemblMetazoa" id="XM_022791208">
    <property type="protein sequence ID" value="XP_022646943"/>
    <property type="gene ID" value="LOC111244283"/>
</dbReference>
<dbReference type="HAMAP" id="MF_00221">
    <property type="entry name" value="NRAMP"/>
    <property type="match status" value="1"/>
</dbReference>
<dbReference type="InParanoid" id="A0A7M7J569"/>
<dbReference type="GO" id="GO:0005384">
    <property type="term" value="F:manganese ion transmembrane transporter activity"/>
    <property type="evidence" value="ECO:0007669"/>
    <property type="project" value="TreeGrafter"/>
</dbReference>
<feature type="transmembrane region" description="Helical" evidence="8">
    <location>
        <begin position="201"/>
        <end position="222"/>
    </location>
</feature>
<dbReference type="KEGG" id="vde:111244283"/>
<comment type="subcellular location">
    <subcellularLocation>
        <location evidence="1">Membrane</location>
        <topology evidence="1">Multi-pass membrane protein</topology>
    </subcellularLocation>
</comment>
<dbReference type="EnsemblMetazoa" id="XM_022791210">
    <property type="protein sequence ID" value="XP_022646945"/>
    <property type="gene ID" value="LOC111244283"/>
</dbReference>
<feature type="transmembrane region" description="Helical" evidence="8">
    <location>
        <begin position="466"/>
        <end position="486"/>
    </location>
</feature>
<evidence type="ECO:0000313" key="9">
    <source>
        <dbReference type="EnsemblMetazoa" id="XP_022646944"/>
    </source>
</evidence>
<feature type="transmembrane region" description="Helical" evidence="8">
    <location>
        <begin position="286"/>
        <end position="309"/>
    </location>
</feature>
<evidence type="ECO:0000256" key="8">
    <source>
        <dbReference type="SAM" id="Phobius"/>
    </source>
</evidence>
<dbReference type="GO" id="GO:0005886">
    <property type="term" value="C:plasma membrane"/>
    <property type="evidence" value="ECO:0007669"/>
    <property type="project" value="TreeGrafter"/>
</dbReference>
<dbReference type="EnsemblMetazoa" id="XM_022791209">
    <property type="protein sequence ID" value="XP_022646944"/>
    <property type="gene ID" value="LOC111244283"/>
</dbReference>
<accession>A0A7M7J569</accession>
<feature type="transmembrane region" description="Helical" evidence="8">
    <location>
        <begin position="95"/>
        <end position="117"/>
    </location>
</feature>
<dbReference type="GeneID" id="111244283"/>
<dbReference type="RefSeq" id="XP_022646945.1">
    <property type="nucleotide sequence ID" value="XM_022791210.1"/>
</dbReference>
<feature type="transmembrane region" description="Helical" evidence="8">
    <location>
        <begin position="242"/>
        <end position="265"/>
    </location>
</feature>
<feature type="region of interest" description="Disordered" evidence="7">
    <location>
        <begin position="1"/>
        <end position="25"/>
    </location>
</feature>
<evidence type="ECO:0008006" key="11">
    <source>
        <dbReference type="Google" id="ProtNLM"/>
    </source>
</evidence>
<evidence type="ECO:0000313" key="10">
    <source>
        <dbReference type="Proteomes" id="UP000594260"/>
    </source>
</evidence>
<keyword evidence="6 8" id="KW-0472">Membrane</keyword>
<dbReference type="PANTHER" id="PTHR11706:SF33">
    <property type="entry name" value="NATURAL RESISTANCE-ASSOCIATED MACROPHAGE PROTEIN 2"/>
    <property type="match status" value="1"/>
</dbReference>
<proteinExistence type="inferred from homology"/>
<dbReference type="OrthoDB" id="409173at2759"/>
<dbReference type="CTD" id="42490"/>
<organism evidence="9 10">
    <name type="scientific">Varroa destructor</name>
    <name type="common">Honeybee mite</name>
    <dbReference type="NCBI Taxonomy" id="109461"/>
    <lineage>
        <taxon>Eukaryota</taxon>
        <taxon>Metazoa</taxon>
        <taxon>Ecdysozoa</taxon>
        <taxon>Arthropoda</taxon>
        <taxon>Chelicerata</taxon>
        <taxon>Arachnida</taxon>
        <taxon>Acari</taxon>
        <taxon>Parasitiformes</taxon>
        <taxon>Mesostigmata</taxon>
        <taxon>Gamasina</taxon>
        <taxon>Dermanyssoidea</taxon>
        <taxon>Varroidae</taxon>
        <taxon>Varroa</taxon>
    </lineage>
</organism>